<evidence type="ECO:0000313" key="3">
    <source>
        <dbReference type="EMBL" id="WZW99737.1"/>
    </source>
</evidence>
<reference evidence="3 4" key="1">
    <citation type="journal article" date="2023" name="Environ Microbiome">
        <title>A coral-associated actinobacterium mitigates coral bleaching under heat stress.</title>
        <authorList>
            <person name="Li J."/>
            <person name="Zou Y."/>
            <person name="Li Q."/>
            <person name="Zhang J."/>
            <person name="Bourne D.G."/>
            <person name="Lyu Y."/>
            <person name="Liu C."/>
            <person name="Zhang S."/>
        </authorList>
    </citation>
    <scope>NUCLEOTIDE SEQUENCE [LARGE SCALE GENOMIC DNA]</scope>
    <source>
        <strain evidence="3 4">SCSIO 13291</strain>
    </source>
</reference>
<dbReference type="SUPFAM" id="SSF102405">
    <property type="entry name" value="MCP/YpsA-like"/>
    <property type="match status" value="1"/>
</dbReference>
<evidence type="ECO:0000259" key="2">
    <source>
        <dbReference type="Pfam" id="PF02481"/>
    </source>
</evidence>
<dbReference type="Pfam" id="PF02481">
    <property type="entry name" value="DNA_processg_A"/>
    <property type="match status" value="1"/>
</dbReference>
<dbReference type="Proteomes" id="UP001434337">
    <property type="component" value="Chromosome"/>
</dbReference>
<dbReference type="PANTHER" id="PTHR43022">
    <property type="entry name" value="PROTEIN SMF"/>
    <property type="match status" value="1"/>
</dbReference>
<dbReference type="Gene3D" id="3.40.50.450">
    <property type="match status" value="1"/>
</dbReference>
<gene>
    <name evidence="3" type="ORF">PCC79_05955</name>
</gene>
<dbReference type="InterPro" id="IPR003488">
    <property type="entry name" value="DprA"/>
</dbReference>
<evidence type="ECO:0000256" key="1">
    <source>
        <dbReference type="ARBA" id="ARBA00006525"/>
    </source>
</evidence>
<comment type="similarity">
    <text evidence="1">Belongs to the DprA/Smf family.</text>
</comment>
<organism evidence="3 4">
    <name type="scientific">Propioniciclava soli</name>
    <dbReference type="NCBI Taxonomy" id="2775081"/>
    <lineage>
        <taxon>Bacteria</taxon>
        <taxon>Bacillati</taxon>
        <taxon>Actinomycetota</taxon>
        <taxon>Actinomycetes</taxon>
        <taxon>Propionibacteriales</taxon>
        <taxon>Propionibacteriaceae</taxon>
        <taxon>Propioniciclava</taxon>
    </lineage>
</organism>
<name>A0ABZ3CDN7_9ACTN</name>
<feature type="domain" description="Smf/DprA SLOG" evidence="2">
    <location>
        <begin position="73"/>
        <end position="298"/>
    </location>
</feature>
<proteinExistence type="inferred from homology"/>
<accession>A0ABZ3CDN7</accession>
<dbReference type="PANTHER" id="PTHR43022:SF1">
    <property type="entry name" value="PROTEIN SMF"/>
    <property type="match status" value="1"/>
</dbReference>
<dbReference type="RefSeq" id="WP_342373278.1">
    <property type="nucleotide sequence ID" value="NZ_CP115965.1"/>
</dbReference>
<sequence>MPDEVDERGARMRLACVVEPGDPAIGPLLREFGAPAVWEQLLRPGPDGAWRRRAAALDLRGVRVLMHRHGLRFIVPGDDEWPEQLAPLEYCEPVQGSRGVPLGLWVCGQGSLAELTRSSVALVGSRASTAYGERLACDLAADLAAGRPHGTPLTVVSGAAFGIDAAAHRGALAEDGPTVAVLAGGLDTPYPKAHEALLGRIAHTGVVVSENAPGETPSRRRFLSRNRIIAALSLGTVIVEAALRSGARNTVTWASACGRPVMAVPGPVGSATSATPHRLIRGGEAVLVERVEDIREQVGRFGELAPGRPPQDRLFDHLDAPERAVYEALPSRGGRDAGDVALRSGLALPACLAVLAHLAEQDLAERSDQGGWRIGRVQDRPVRLSAAATAPPTVPTR</sequence>
<evidence type="ECO:0000313" key="4">
    <source>
        <dbReference type="Proteomes" id="UP001434337"/>
    </source>
</evidence>
<dbReference type="EMBL" id="CP115965">
    <property type="protein sequence ID" value="WZW99737.1"/>
    <property type="molecule type" value="Genomic_DNA"/>
</dbReference>
<protein>
    <submittedName>
        <fullName evidence="3">DNA-processing protein DprA</fullName>
    </submittedName>
</protein>
<dbReference type="InterPro" id="IPR057666">
    <property type="entry name" value="DrpA_SLOG"/>
</dbReference>
<keyword evidence="4" id="KW-1185">Reference proteome</keyword>